<protein>
    <submittedName>
        <fullName evidence="1">Sigma-70 family RNA polymerase sigma factor</fullName>
    </submittedName>
</protein>
<keyword evidence="2" id="KW-1185">Reference proteome</keyword>
<organism evidence="1 2">
    <name type="scientific">Facklamia lactis</name>
    <dbReference type="NCBI Taxonomy" id="2749967"/>
    <lineage>
        <taxon>Bacteria</taxon>
        <taxon>Bacillati</taxon>
        <taxon>Bacillota</taxon>
        <taxon>Bacilli</taxon>
        <taxon>Lactobacillales</taxon>
        <taxon>Aerococcaceae</taxon>
        <taxon>Facklamia</taxon>
    </lineage>
</organism>
<reference evidence="1 2" key="1">
    <citation type="submission" date="2020-07" db="EMBL/GenBank/DDBJ databases">
        <title>Facklamia lactis sp. nov., isolated from raw milk.</title>
        <authorList>
            <person name="Doll E.V."/>
            <person name="Huptas C."/>
            <person name="Staib L."/>
            <person name="Wenning M."/>
            <person name="Scherer S."/>
        </authorList>
    </citation>
    <scope>NUCLEOTIDE SEQUENCE [LARGE SCALE GENOMIC DNA]</scope>
    <source>
        <strain evidence="1 2">DSM 111018</strain>
    </source>
</reference>
<name>A0ABS0LRT0_9LACT</name>
<comment type="caution">
    <text evidence="1">The sequence shown here is derived from an EMBL/GenBank/DDBJ whole genome shotgun (WGS) entry which is preliminary data.</text>
</comment>
<dbReference type="Proteomes" id="UP000721415">
    <property type="component" value="Unassembled WGS sequence"/>
</dbReference>
<gene>
    <name evidence="1" type="ORF">HZY91_08110</name>
</gene>
<proteinExistence type="predicted"/>
<evidence type="ECO:0000313" key="1">
    <source>
        <dbReference type="EMBL" id="MBG9986849.1"/>
    </source>
</evidence>
<dbReference type="RefSeq" id="WP_197115772.1">
    <property type="nucleotide sequence ID" value="NZ_JACBXQ010000005.1"/>
</dbReference>
<accession>A0ABS0LRT0</accession>
<evidence type="ECO:0000313" key="2">
    <source>
        <dbReference type="Proteomes" id="UP000721415"/>
    </source>
</evidence>
<dbReference type="EMBL" id="JACBXQ010000005">
    <property type="protein sequence ID" value="MBG9986849.1"/>
    <property type="molecule type" value="Genomic_DNA"/>
</dbReference>
<sequence length="181" mass="21023">MLDDHYARLILQEFQALIYRLLRQYSVSPYHSDYPDLVQELRIKLCQIAQDFDGQPLQNADDRYRFIAFASKGLTWKLLNLFKQAVPETPCSSLDLDAFSSELPAQNLGQASLLLGHYTAQARELLNQREFILYLALIQGELSPQEMMDLLEIKRSAFYEMKQRIAHKLAPIYQEIKDPPD</sequence>